<dbReference type="Proteomes" id="UP000244069">
    <property type="component" value="Unassembled WGS sequence"/>
</dbReference>
<comment type="caution">
    <text evidence="2">The sequence shown here is derived from an EMBL/GenBank/DDBJ whole genome shotgun (WGS) entry which is preliminary data.</text>
</comment>
<evidence type="ECO:0000259" key="1">
    <source>
        <dbReference type="Pfam" id="PF09860"/>
    </source>
</evidence>
<dbReference type="OrthoDB" id="6867569at2"/>
<evidence type="ECO:0000313" key="3">
    <source>
        <dbReference type="Proteomes" id="UP000244069"/>
    </source>
</evidence>
<protein>
    <submittedName>
        <fullName evidence="2">Uncharacterized protein DUF2087</fullName>
    </submittedName>
</protein>
<gene>
    <name evidence="2" type="ORF">C8N44_105126</name>
</gene>
<evidence type="ECO:0000313" key="2">
    <source>
        <dbReference type="EMBL" id="PTX50266.1"/>
    </source>
</evidence>
<feature type="domain" description="DUF2087" evidence="1">
    <location>
        <begin position="79"/>
        <end position="148"/>
    </location>
</feature>
<dbReference type="AlphaFoldDB" id="A0A2T6B2F9"/>
<dbReference type="RefSeq" id="WP_107975174.1">
    <property type="nucleotide sequence ID" value="NZ_BMEZ01000005.1"/>
</dbReference>
<accession>A0A2T6B2F9</accession>
<name>A0A2T6B2F9_9RHOB</name>
<sequence>MSRDLIPLSLKDVSTFAKTLRAGLDQPPSHLEMLGLIARSAGYRNYQHMRARLASTPPSLVDEKAVQRAARHFDEAGDLARWPTRMRMQELCLWVIWSRLPAREVMTERGISTRIHALCSFRDAAQIRRGLVEHGLFTRATDGSEYLRVERAPTPDARALIARLFRRP</sequence>
<organism evidence="2 3">
    <name type="scientific">Allosediminivita pacifica</name>
    <dbReference type="NCBI Taxonomy" id="1267769"/>
    <lineage>
        <taxon>Bacteria</taxon>
        <taxon>Pseudomonadati</taxon>
        <taxon>Pseudomonadota</taxon>
        <taxon>Alphaproteobacteria</taxon>
        <taxon>Rhodobacterales</taxon>
        <taxon>Paracoccaceae</taxon>
        <taxon>Allosediminivita</taxon>
    </lineage>
</organism>
<dbReference type="Pfam" id="PF09860">
    <property type="entry name" value="DUF2087"/>
    <property type="match status" value="1"/>
</dbReference>
<dbReference type="EMBL" id="QBKN01000005">
    <property type="protein sequence ID" value="PTX50266.1"/>
    <property type="molecule type" value="Genomic_DNA"/>
</dbReference>
<keyword evidence="3" id="KW-1185">Reference proteome</keyword>
<proteinExistence type="predicted"/>
<reference evidence="2 3" key="1">
    <citation type="submission" date="2018-04" db="EMBL/GenBank/DDBJ databases">
        <title>Genomic Encyclopedia of Archaeal and Bacterial Type Strains, Phase II (KMG-II): from individual species to whole genera.</title>
        <authorList>
            <person name="Goeker M."/>
        </authorList>
    </citation>
    <scope>NUCLEOTIDE SEQUENCE [LARGE SCALE GENOMIC DNA]</scope>
    <source>
        <strain evidence="2 3">DSM 29329</strain>
    </source>
</reference>
<dbReference type="InterPro" id="IPR018656">
    <property type="entry name" value="DUF2087"/>
</dbReference>